<feature type="region of interest" description="Disordered" evidence="1">
    <location>
        <begin position="126"/>
        <end position="168"/>
    </location>
</feature>
<protein>
    <submittedName>
        <fullName evidence="2 3">Uncharacterized protein LOC106113752 isoform X1</fullName>
    </submittedName>
</protein>
<gene>
    <name evidence="2 3 4" type="primary">LOC106113752</name>
</gene>
<dbReference type="KEGG" id="pxu:106113752"/>
<dbReference type="PANTHER" id="PTHR36963">
    <property type="entry name" value="HELICASE"/>
    <property type="match status" value="1"/>
</dbReference>
<feature type="compositionally biased region" description="Basic and acidic residues" evidence="1">
    <location>
        <begin position="1"/>
        <end position="11"/>
    </location>
</feature>
<proteinExistence type="predicted"/>
<accession>A0AAJ6YZL9</accession>
<dbReference type="RefSeq" id="XP_013162116.1">
    <property type="nucleotide sequence ID" value="XM_013306662.1"/>
</dbReference>
<dbReference type="Proteomes" id="UP000694872">
    <property type="component" value="Unplaced"/>
</dbReference>
<evidence type="ECO:0000313" key="2">
    <source>
        <dbReference type="RefSeq" id="XP_013162115.1"/>
    </source>
</evidence>
<dbReference type="AlphaFoldDB" id="A0AAJ6YZL9"/>
<dbReference type="GeneID" id="106113752"/>
<feature type="region of interest" description="Disordered" evidence="1">
    <location>
        <begin position="1"/>
        <end position="28"/>
    </location>
</feature>
<organism evidence="2">
    <name type="scientific">Papilio xuthus</name>
    <name type="common">Asian swallowtail butterfly</name>
    <dbReference type="NCBI Taxonomy" id="66420"/>
    <lineage>
        <taxon>Eukaryota</taxon>
        <taxon>Metazoa</taxon>
        <taxon>Ecdysozoa</taxon>
        <taxon>Arthropoda</taxon>
        <taxon>Hexapoda</taxon>
        <taxon>Insecta</taxon>
        <taxon>Pterygota</taxon>
        <taxon>Neoptera</taxon>
        <taxon>Endopterygota</taxon>
        <taxon>Lepidoptera</taxon>
        <taxon>Glossata</taxon>
        <taxon>Ditrysia</taxon>
        <taxon>Papilionoidea</taxon>
        <taxon>Papilionidae</taxon>
        <taxon>Papilioninae</taxon>
        <taxon>Papilio</taxon>
    </lineage>
</organism>
<name>A0AAJ6YZL9_PAPXU</name>
<evidence type="ECO:0000256" key="1">
    <source>
        <dbReference type="SAM" id="MobiDB-lite"/>
    </source>
</evidence>
<sequence length="802" mass="88780">MDQNNADRDTSDDSDSTASADSLETITESDLNKLSKSNDKSYTFLKYIQKLANEIKSANPHSKINIYKPNFKYYNTLLLELEKSLQKSGCPPNVPILGKIRTGIRRGKIRQSPFMYMNSKVDAKNVEKKGKKRSVVKGTSYKTSEDTKRASNSNNSMPGINEDKAAKSLPQDKYVGKVGEIVDKPDVVIVVNGDDKEDEADDEQSPLNNEINLRPCEEQSFQTPQVDTSVIPIDCGQPSQAIIPTPQQNLLLQVDRNARVAQNGNNDIHFQQGRWMQSGTIEGGRLEGGTIEGGRIEGVTIEGGRIEGGTIEGGRIEGGTIEGGRIQGGRIQGGRIQGGKIEGRRIEGGMIQGAMIEGGKIEGSKIEGGMIEGGMIKGGRLEGDRLEGGTIEGGMIEGGLIVGGLIEGGLIEGGMIEGGRIEGDRLDGTRVEDGRILGGTIEGFRIEDGRIQNGRIHNGRIQSGRIQSDRIRVGRIQSDRNGVVRIEGGRIQDGRIEGGRIQSGRIETGRIQSDRIEGGRIQGGRIEGGRIQDGRIEGGRIQSGRIEASRIESDRIEGGRIQSGSIEGGRIQSGRIEGGRIQNVEYRSQRNFRNMQYNLNNQQQGPLACNQNQNSNLLRPQEIYNSQDRPNLIRWTYPINQNRQGAWNGQINRNNDMTQLIYRNETNIEQRGTVQVTYRNRGINDEIQQNVNHQWQGSRPNRKNVNISQHQRINHTQEIWNTHVNGNIPINQNIQHVGNVQGPRDNGMPQFGNNSNFQEGVRIHGGYQNFRNMQYNSSTQQGYRPPAYGQTLNRNQAQWQGL</sequence>
<dbReference type="RefSeq" id="XP_013162115.1">
    <property type="nucleotide sequence ID" value="XM_013306661.1"/>
</dbReference>
<reference evidence="2 3" key="1">
    <citation type="submission" date="2025-04" db="UniProtKB">
        <authorList>
            <consortium name="RefSeq"/>
        </authorList>
    </citation>
    <scope>IDENTIFICATION</scope>
</reference>
<dbReference type="SUPFAM" id="SSF141571">
    <property type="entry name" value="Pentapeptide repeat-like"/>
    <property type="match status" value="1"/>
</dbReference>
<dbReference type="RefSeq" id="XP_013162117.1">
    <property type="nucleotide sequence ID" value="XM_013306663.1"/>
</dbReference>
<evidence type="ECO:0000313" key="4">
    <source>
        <dbReference type="RefSeq" id="XP_013162117.1"/>
    </source>
</evidence>
<dbReference type="PANTHER" id="PTHR36963:SF2">
    <property type="entry name" value="TNFR-CYS DOMAIN-CONTAINING PROTEIN"/>
    <property type="match status" value="1"/>
</dbReference>
<evidence type="ECO:0000313" key="3">
    <source>
        <dbReference type="RefSeq" id="XP_013162116.1"/>
    </source>
</evidence>